<keyword evidence="1" id="KW-0328">Glycosyltransferase</keyword>
<dbReference type="AlphaFoldDB" id="A0A5B8CT14"/>
<accession>A0A5B8CT14</accession>
<dbReference type="Proteomes" id="UP000311008">
    <property type="component" value="Chromosome"/>
</dbReference>
<dbReference type="GO" id="GO:0106361">
    <property type="term" value="F:protein-arginine rhamnosyltransferase activity"/>
    <property type="evidence" value="ECO:0007669"/>
    <property type="project" value="InterPro"/>
</dbReference>
<gene>
    <name evidence="8" type="primary">earP</name>
    <name evidence="8" type="ORF">FIU01_07895</name>
</gene>
<evidence type="ECO:0000256" key="5">
    <source>
        <dbReference type="ARBA" id="ARBA00024416"/>
    </source>
</evidence>
<evidence type="ECO:0000256" key="1">
    <source>
        <dbReference type="ARBA" id="ARBA00022676"/>
    </source>
</evidence>
<evidence type="ECO:0000256" key="7">
    <source>
        <dbReference type="ARBA" id="ARBA00048472"/>
    </source>
</evidence>
<dbReference type="InterPro" id="IPR016633">
    <property type="entry name" value="EarP"/>
</dbReference>
<protein>
    <recommendedName>
        <fullName evidence="5">Protein-arginine rhamnosyltransferase</fullName>
    </recommendedName>
    <alternativeName>
        <fullName evidence="6">EF-P arginine rhamnosyltransferase</fullName>
    </alternativeName>
</protein>
<organism evidence="8 9">
    <name type="scientific">Methylophilus medardicus</name>
    <dbReference type="NCBI Taxonomy" id="2588534"/>
    <lineage>
        <taxon>Bacteria</taxon>
        <taxon>Pseudomonadati</taxon>
        <taxon>Pseudomonadota</taxon>
        <taxon>Betaproteobacteria</taxon>
        <taxon>Nitrosomonadales</taxon>
        <taxon>Methylophilaceae</taxon>
        <taxon>Methylophilus</taxon>
    </lineage>
</organism>
<dbReference type="EMBL" id="CP040946">
    <property type="protein sequence ID" value="QDC44451.1"/>
    <property type="molecule type" value="Genomic_DNA"/>
</dbReference>
<dbReference type="GO" id="GO:0003746">
    <property type="term" value="F:translation elongation factor activity"/>
    <property type="evidence" value="ECO:0007669"/>
    <property type="project" value="UniProtKB-KW"/>
</dbReference>
<evidence type="ECO:0000313" key="9">
    <source>
        <dbReference type="Proteomes" id="UP000311008"/>
    </source>
</evidence>
<keyword evidence="8" id="KW-0251">Elongation factor</keyword>
<evidence type="ECO:0000256" key="4">
    <source>
        <dbReference type="ARBA" id="ARBA00024346"/>
    </source>
</evidence>
<dbReference type="OrthoDB" id="209085at2"/>
<keyword evidence="2 8" id="KW-0808">Transferase</keyword>
<evidence type="ECO:0000256" key="6">
    <source>
        <dbReference type="ARBA" id="ARBA00030025"/>
    </source>
</evidence>
<dbReference type="KEGG" id="mmec:FIU01_07895"/>
<keyword evidence="9" id="KW-1185">Reference proteome</keyword>
<evidence type="ECO:0000256" key="3">
    <source>
        <dbReference type="ARBA" id="ARBA00024303"/>
    </source>
</evidence>
<evidence type="ECO:0000256" key="2">
    <source>
        <dbReference type="ARBA" id="ARBA00022679"/>
    </source>
</evidence>
<comment type="function">
    <text evidence="3">Protein-arginine rhamnosyltransferase that catalyzes the transfer of a single rhamnose to elongation factor P (EF-P) on 'Lys-32', a modification required for EF-P-dependent rescue of polyproline stalled ribosomes.</text>
</comment>
<sequence>MHLSAFMPSRVDIFCKIVDNFGDIGVSWRLAQQLASEYGVTIQLWVDDVALAKQFAVVGHPRITLQHWHATAAFTQAADVVIETFGCELPAAYQQAMLRQRSIWLNVDYLSAEPWVESFHAQPSPQANGLVRYFFYPGFTPATGGLLREASLPALQADAQWQAVGLTAAPDLLTLSLFCYAHAPLAALVESLQHSLNPVRLLVPETIAPMLADTLGVSKLQVGERIARQNCTYYILPFLSQPDYDRLLTLCDFNFVRGEDSWIRALWAGKPMIWQPYQQSEDTHLRKLEAFMDHYLPLSTGTTAEHSLRNAMLAWAQGTWQTEHWQALLQAWPQISHHATAFKTRQSQQADLVTNLVIFIEKCLAHRV</sequence>
<comment type="catalytic activity">
    <reaction evidence="7">
        <text>dTDP-beta-L-rhamnose + L-arginyl-[protein] = N(omega)-(alpha-L-rhamnosyl)-L-arginyl-[protein] + dTDP + H(+)</text>
        <dbReference type="Rhea" id="RHEA:66692"/>
        <dbReference type="Rhea" id="RHEA-COMP:10532"/>
        <dbReference type="Rhea" id="RHEA-COMP:17096"/>
        <dbReference type="ChEBI" id="CHEBI:15378"/>
        <dbReference type="ChEBI" id="CHEBI:29965"/>
        <dbReference type="ChEBI" id="CHEBI:57510"/>
        <dbReference type="ChEBI" id="CHEBI:58369"/>
        <dbReference type="ChEBI" id="CHEBI:167445"/>
    </reaction>
    <physiologicalReaction direction="left-to-right" evidence="7">
        <dbReference type="Rhea" id="RHEA:66693"/>
    </physiologicalReaction>
</comment>
<reference evidence="9" key="1">
    <citation type="journal article" date="2019" name="ISME J.">
        <title>Evolution in action: habitat transition from sediment to the pelagial leads to genome streamlining in Methylophilaceae.</title>
        <authorList>
            <person name="Salcher M."/>
            <person name="Schaefle D."/>
            <person name="Kaspar M."/>
            <person name="Neuenschwander S.M."/>
            <person name="Ghai R."/>
        </authorList>
    </citation>
    <scope>NUCLEOTIDE SEQUENCE [LARGE SCALE GENOMIC DNA]</scope>
    <source>
        <strain evidence="9">MMS-M-51</strain>
    </source>
</reference>
<evidence type="ECO:0000313" key="8">
    <source>
        <dbReference type="EMBL" id="QDC44451.1"/>
    </source>
</evidence>
<keyword evidence="8" id="KW-0648">Protein biosynthesis</keyword>
<name>A0A5B8CT14_9PROT</name>
<proteinExistence type="inferred from homology"/>
<dbReference type="PIRSF" id="PIRSF015557">
    <property type="entry name" value="UCP015557"/>
    <property type="match status" value="1"/>
</dbReference>
<dbReference type="Pfam" id="PF10093">
    <property type="entry name" value="EarP"/>
    <property type="match status" value="1"/>
</dbReference>
<comment type="similarity">
    <text evidence="4">Belongs to the glycosyltransferase 104 family.</text>
</comment>
<dbReference type="NCBIfam" id="TIGR03837">
    <property type="entry name" value="efp_Arg_rhamno"/>
    <property type="match status" value="1"/>
</dbReference>